<feature type="domain" description="Survival protein SurE-like phosphatase/nucleotidase" evidence="8">
    <location>
        <begin position="4"/>
        <end position="195"/>
    </location>
</feature>
<organism evidence="9 10">
    <name type="scientific">Helicobacter didelphidarum</name>
    <dbReference type="NCBI Taxonomy" id="2040648"/>
    <lineage>
        <taxon>Bacteria</taxon>
        <taxon>Pseudomonadati</taxon>
        <taxon>Campylobacterota</taxon>
        <taxon>Epsilonproteobacteria</taxon>
        <taxon>Campylobacterales</taxon>
        <taxon>Helicobacteraceae</taxon>
        <taxon>Helicobacter</taxon>
    </lineage>
</organism>
<name>A0A3D8II34_9HELI</name>
<evidence type="ECO:0000256" key="3">
    <source>
        <dbReference type="ARBA" id="ARBA00022490"/>
    </source>
</evidence>
<comment type="catalytic activity">
    <reaction evidence="1 7">
        <text>a ribonucleoside 5'-phosphate + H2O = a ribonucleoside + phosphate</text>
        <dbReference type="Rhea" id="RHEA:12484"/>
        <dbReference type="ChEBI" id="CHEBI:15377"/>
        <dbReference type="ChEBI" id="CHEBI:18254"/>
        <dbReference type="ChEBI" id="CHEBI:43474"/>
        <dbReference type="ChEBI" id="CHEBI:58043"/>
        <dbReference type="EC" id="3.1.3.5"/>
    </reaction>
</comment>
<dbReference type="RefSeq" id="WP_115543401.1">
    <property type="nucleotide sequence ID" value="NZ_NXLQ01000017.1"/>
</dbReference>
<comment type="subcellular location">
    <subcellularLocation>
        <location evidence="7">Cytoplasm</location>
    </subcellularLocation>
</comment>
<accession>A0A3D8II34</accession>
<dbReference type="InterPro" id="IPR030048">
    <property type="entry name" value="SurE"/>
</dbReference>
<dbReference type="GO" id="GO:0004309">
    <property type="term" value="F:exopolyphosphatase activity"/>
    <property type="evidence" value="ECO:0007669"/>
    <property type="project" value="TreeGrafter"/>
</dbReference>
<comment type="cofactor">
    <cofactor evidence="7">
        <name>a divalent metal cation</name>
        <dbReference type="ChEBI" id="CHEBI:60240"/>
    </cofactor>
    <text evidence="7">Binds 1 divalent metal cation per subunit.</text>
</comment>
<feature type="binding site" evidence="7">
    <location>
        <position position="94"/>
    </location>
    <ligand>
        <name>a divalent metal cation</name>
        <dbReference type="ChEBI" id="CHEBI:60240"/>
    </ligand>
</feature>
<dbReference type="NCBIfam" id="TIGR00087">
    <property type="entry name" value="surE"/>
    <property type="match status" value="1"/>
</dbReference>
<dbReference type="PANTHER" id="PTHR30457">
    <property type="entry name" value="5'-NUCLEOTIDASE SURE"/>
    <property type="match status" value="1"/>
</dbReference>
<evidence type="ECO:0000256" key="6">
    <source>
        <dbReference type="ARBA" id="ARBA00022801"/>
    </source>
</evidence>
<evidence type="ECO:0000313" key="10">
    <source>
        <dbReference type="Proteomes" id="UP000256379"/>
    </source>
</evidence>
<dbReference type="GO" id="GO:0008253">
    <property type="term" value="F:5'-nucleotidase activity"/>
    <property type="evidence" value="ECO:0007669"/>
    <property type="project" value="UniProtKB-UniRule"/>
</dbReference>
<dbReference type="PANTHER" id="PTHR30457:SF12">
    <property type="entry name" value="5'_3'-NUCLEOTIDASE SURE"/>
    <property type="match status" value="1"/>
</dbReference>
<keyword evidence="3 7" id="KW-0963">Cytoplasm</keyword>
<reference evidence="9 10" key="1">
    <citation type="submission" date="2018-04" db="EMBL/GenBank/DDBJ databases">
        <title>Novel Campyloabacter and Helicobacter Species and Strains.</title>
        <authorList>
            <person name="Mannion A.J."/>
            <person name="Shen Z."/>
            <person name="Fox J.G."/>
        </authorList>
    </citation>
    <scope>NUCLEOTIDE SEQUENCE [LARGE SCALE GENOMIC DNA]</scope>
    <source>
        <strain evidence="9 10">MIT 17-337</strain>
    </source>
</reference>
<dbReference type="GO" id="GO:0046872">
    <property type="term" value="F:metal ion binding"/>
    <property type="evidence" value="ECO:0007669"/>
    <property type="project" value="UniProtKB-UniRule"/>
</dbReference>
<dbReference type="InterPro" id="IPR036523">
    <property type="entry name" value="SurE-like_sf"/>
</dbReference>
<keyword evidence="4 7" id="KW-0479">Metal-binding</keyword>
<evidence type="ECO:0000256" key="5">
    <source>
        <dbReference type="ARBA" id="ARBA00022741"/>
    </source>
</evidence>
<evidence type="ECO:0000259" key="8">
    <source>
        <dbReference type="Pfam" id="PF01975"/>
    </source>
</evidence>
<comment type="function">
    <text evidence="7">Nucleotidase that shows phosphatase activity on nucleoside 5'-monophosphates.</text>
</comment>
<dbReference type="SUPFAM" id="SSF64167">
    <property type="entry name" value="SurE-like"/>
    <property type="match status" value="1"/>
</dbReference>
<evidence type="ECO:0000256" key="4">
    <source>
        <dbReference type="ARBA" id="ARBA00022723"/>
    </source>
</evidence>
<evidence type="ECO:0000313" key="9">
    <source>
        <dbReference type="EMBL" id="RDU64909.1"/>
    </source>
</evidence>
<keyword evidence="6 7" id="KW-0378">Hydrolase</keyword>
<evidence type="ECO:0000256" key="1">
    <source>
        <dbReference type="ARBA" id="ARBA00000815"/>
    </source>
</evidence>
<dbReference type="AlphaFoldDB" id="A0A3D8II34"/>
<evidence type="ECO:0000256" key="7">
    <source>
        <dbReference type="HAMAP-Rule" id="MF_00060"/>
    </source>
</evidence>
<dbReference type="GO" id="GO:0000166">
    <property type="term" value="F:nucleotide binding"/>
    <property type="evidence" value="ECO:0007669"/>
    <property type="project" value="UniProtKB-KW"/>
</dbReference>
<dbReference type="InterPro" id="IPR002828">
    <property type="entry name" value="SurE-like_Pase/nucleotidase"/>
</dbReference>
<feature type="binding site" evidence="7">
    <location>
        <position position="10"/>
    </location>
    <ligand>
        <name>a divalent metal cation</name>
        <dbReference type="ChEBI" id="CHEBI:60240"/>
    </ligand>
</feature>
<feature type="binding site" evidence="7">
    <location>
        <position position="40"/>
    </location>
    <ligand>
        <name>a divalent metal cation</name>
        <dbReference type="ChEBI" id="CHEBI:60240"/>
    </ligand>
</feature>
<dbReference type="GO" id="GO:0008254">
    <property type="term" value="F:3'-nucleotidase activity"/>
    <property type="evidence" value="ECO:0007669"/>
    <property type="project" value="TreeGrafter"/>
</dbReference>
<comment type="similarity">
    <text evidence="2 7">Belongs to the SurE nucleotidase family.</text>
</comment>
<evidence type="ECO:0000256" key="2">
    <source>
        <dbReference type="ARBA" id="ARBA00011062"/>
    </source>
</evidence>
<gene>
    <name evidence="7 9" type="primary">surE</name>
    <name evidence="9" type="ORF">CQA53_07540</name>
</gene>
<protein>
    <recommendedName>
        <fullName evidence="7">5'-nucleotidase SurE</fullName>
        <ecNumber evidence="7">3.1.3.5</ecNumber>
    </recommendedName>
    <alternativeName>
        <fullName evidence="7">Nucleoside 5'-monophosphate phosphohydrolase</fullName>
    </alternativeName>
</protein>
<dbReference type="OrthoDB" id="9780815at2"/>
<sequence>MKTILITNDDGYISKGFTQLRDTLSKFARVIAVAPANEKSACGHGLCVSKPLQLIEIEKDFYKLDDGTPTDCIHIAIRELFKEKKPDLIISGINIGANLGEDTTYSGTVAGAIEGAIHGIDSIAISQFIDDKYGEDSKTINRDFSLALDYVESLTKDILNKKYHIGHRKFLNVNVPALSKEECRGVKITQLGYRIFDSNLASFLTPRNHTVYWFGVNALQWKERDNTENPFIKDNILQDIYTHDAKQPQADSEINNKGVALISDFEALNQGYISLTPMHLDLTSYADILRLYDYLADREK</sequence>
<dbReference type="GO" id="GO:0005737">
    <property type="term" value="C:cytoplasm"/>
    <property type="evidence" value="ECO:0007669"/>
    <property type="project" value="UniProtKB-SubCell"/>
</dbReference>
<keyword evidence="10" id="KW-1185">Reference proteome</keyword>
<dbReference type="Pfam" id="PF01975">
    <property type="entry name" value="SurE"/>
    <property type="match status" value="1"/>
</dbReference>
<feature type="binding site" evidence="7">
    <location>
        <position position="9"/>
    </location>
    <ligand>
        <name>a divalent metal cation</name>
        <dbReference type="ChEBI" id="CHEBI:60240"/>
    </ligand>
</feature>
<dbReference type="HAMAP" id="MF_00060">
    <property type="entry name" value="SurE"/>
    <property type="match status" value="1"/>
</dbReference>
<dbReference type="EC" id="3.1.3.5" evidence="7"/>
<dbReference type="Gene3D" id="3.40.1210.10">
    <property type="entry name" value="Survival protein SurE-like phosphatase/nucleotidase"/>
    <property type="match status" value="1"/>
</dbReference>
<dbReference type="Proteomes" id="UP000256379">
    <property type="component" value="Unassembled WGS sequence"/>
</dbReference>
<comment type="caution">
    <text evidence="9">The sequence shown here is derived from an EMBL/GenBank/DDBJ whole genome shotgun (WGS) entry which is preliminary data.</text>
</comment>
<keyword evidence="5 7" id="KW-0547">Nucleotide-binding</keyword>
<proteinExistence type="inferred from homology"/>
<dbReference type="EMBL" id="NXLQ01000017">
    <property type="protein sequence ID" value="RDU64909.1"/>
    <property type="molecule type" value="Genomic_DNA"/>
</dbReference>